<dbReference type="GeneTree" id="ENSGT00940000165626"/>
<evidence type="ECO:0000259" key="15">
    <source>
        <dbReference type="PROSITE" id="PS51352"/>
    </source>
</evidence>
<keyword evidence="9 13" id="KW-0413">Isomerase</keyword>
<comment type="similarity">
    <text evidence="3 12">Belongs to the protein disulfide isomerase family.</text>
</comment>
<keyword evidence="6" id="KW-0677">Repeat</keyword>
<dbReference type="InterPro" id="IPR013766">
    <property type="entry name" value="Thioredoxin_domain"/>
</dbReference>
<feature type="domain" description="Thioredoxin" evidence="15">
    <location>
        <begin position="340"/>
        <end position="468"/>
    </location>
</feature>
<sequence length="507" mass="56620">MQCKGEDILLLEDTEWILAFVFLTDITGKLNHLNCELQGKDAPWCGHCRELEPIYAEAAEKLKKEEPPLRLAKVDAIEEKEIADEFDVGSFPTMKLFLNGDRKQPVDFTGKRTVVGIMQWMKRRTGPGAPDLDSVDAAAQFIDSHNITVVGFFDSLDGDAAKAFREVTLEMADTEFALTATPDVFQKYEVKGSSVVLFKKFDDGRADFTLSEDGTLDKSNVTTFIKQNSLELMIPFSQETAEKIFTSSIHLHSLLFINSSVESQKALVDESRTVAKAYKGKMLFIKIDVTEALSHVLNYFGVSEKDAPTARIIDMDSGKKFSIASGDLTVKSLQQLCQEVVEGSAKPYYRSEDVPEDWDKGPVKVLVGKNFESVALDPTKNVFVEFYAPWCGHCKNLAPIWEELGEKYADHEDIIIAKMDATANEVESLKVDGFPTIKYFPAGDKEVIEYKGQRDLETFSKFLDGGGVLPEEKSDEDEDSEEDDDDDSEEVDESDKVSANDTSKDEL</sequence>
<reference evidence="16 17" key="1">
    <citation type="submission" date="2022-01" db="EMBL/GenBank/DDBJ databases">
        <title>A chromosome-scale genome assembly of the false clownfish, Amphiprion ocellaris.</title>
        <authorList>
            <person name="Ryu T."/>
        </authorList>
    </citation>
    <scope>NUCLEOTIDE SEQUENCE [LARGE SCALE GENOMIC DNA]</scope>
</reference>
<gene>
    <name evidence="16" type="primary">PDIA2</name>
</gene>
<evidence type="ECO:0000256" key="14">
    <source>
        <dbReference type="SAM" id="MobiDB-lite"/>
    </source>
</evidence>
<dbReference type="GO" id="GO:0003756">
    <property type="term" value="F:protein disulfide isomerase activity"/>
    <property type="evidence" value="ECO:0007669"/>
    <property type="project" value="UniProtKB-EC"/>
</dbReference>
<evidence type="ECO:0000256" key="11">
    <source>
        <dbReference type="PIRSR" id="PIRSR605792-51"/>
    </source>
</evidence>
<evidence type="ECO:0000256" key="13">
    <source>
        <dbReference type="RuleBase" id="RU361130"/>
    </source>
</evidence>
<evidence type="ECO:0000256" key="7">
    <source>
        <dbReference type="ARBA" id="ARBA00022824"/>
    </source>
</evidence>
<dbReference type="EC" id="5.3.4.1" evidence="4 13"/>
<feature type="disulfide bond" description="Redox-active" evidence="11">
    <location>
        <begin position="391"/>
        <end position="394"/>
    </location>
</feature>
<dbReference type="NCBIfam" id="TIGR01130">
    <property type="entry name" value="ER_PDI_fam"/>
    <property type="match status" value="1"/>
</dbReference>
<dbReference type="GO" id="GO:0006457">
    <property type="term" value="P:protein folding"/>
    <property type="evidence" value="ECO:0007669"/>
    <property type="project" value="TreeGrafter"/>
</dbReference>
<keyword evidence="17" id="KW-1185">Reference proteome</keyword>
<dbReference type="InterPro" id="IPR036249">
    <property type="entry name" value="Thioredoxin-like_sf"/>
</dbReference>
<dbReference type="PANTHER" id="PTHR18929:SF93">
    <property type="entry name" value="PROTEIN DISULFIDE-ISOMERASE A2"/>
    <property type="match status" value="1"/>
</dbReference>
<evidence type="ECO:0000256" key="10">
    <source>
        <dbReference type="ARBA" id="ARBA00023284"/>
    </source>
</evidence>
<evidence type="ECO:0000256" key="8">
    <source>
        <dbReference type="ARBA" id="ARBA00023157"/>
    </source>
</evidence>
<dbReference type="Ensembl" id="ENSAOCT00000065576.1">
    <property type="protein sequence ID" value="ENSAOCP00000065083.1"/>
    <property type="gene ID" value="ENSAOCG00000011654.2"/>
</dbReference>
<dbReference type="AlphaFoldDB" id="A0AAQ5ZG69"/>
<dbReference type="PROSITE" id="PS00194">
    <property type="entry name" value="THIOREDOXIN_1"/>
    <property type="match status" value="1"/>
</dbReference>
<dbReference type="Proteomes" id="UP001501940">
    <property type="component" value="Chromosome 4"/>
</dbReference>
<dbReference type="FunFam" id="3.40.30.10:FF:000042">
    <property type="entry name" value="protein disulfide-isomerase A2"/>
    <property type="match status" value="1"/>
</dbReference>
<protein>
    <recommendedName>
        <fullName evidence="4 13">Protein disulfide-isomerase</fullName>
        <ecNumber evidence="4 13">5.3.4.1</ecNumber>
    </recommendedName>
</protein>
<dbReference type="CDD" id="cd02961">
    <property type="entry name" value="PDI_a_family"/>
    <property type="match status" value="1"/>
</dbReference>
<reference evidence="16" key="2">
    <citation type="submission" date="2025-08" db="UniProtKB">
        <authorList>
            <consortium name="Ensembl"/>
        </authorList>
    </citation>
    <scope>IDENTIFICATION</scope>
</reference>
<evidence type="ECO:0000313" key="16">
    <source>
        <dbReference type="Ensembl" id="ENSAOCP00000065083.1"/>
    </source>
</evidence>
<dbReference type="PANTHER" id="PTHR18929">
    <property type="entry name" value="PROTEIN DISULFIDE ISOMERASE"/>
    <property type="match status" value="1"/>
</dbReference>
<dbReference type="NCBIfam" id="TIGR01126">
    <property type="entry name" value="pdi_dom"/>
    <property type="match status" value="1"/>
</dbReference>
<dbReference type="PROSITE" id="PS51352">
    <property type="entry name" value="THIOREDOXIN_2"/>
    <property type="match status" value="2"/>
</dbReference>
<dbReference type="InterPro" id="IPR017937">
    <property type="entry name" value="Thioredoxin_CS"/>
</dbReference>
<evidence type="ECO:0000256" key="5">
    <source>
        <dbReference type="ARBA" id="ARBA00022729"/>
    </source>
</evidence>
<dbReference type="CDD" id="cd02982">
    <property type="entry name" value="PDI_b'_family"/>
    <property type="match status" value="1"/>
</dbReference>
<evidence type="ECO:0000256" key="1">
    <source>
        <dbReference type="ARBA" id="ARBA00001182"/>
    </source>
</evidence>
<comment type="subcellular location">
    <subcellularLocation>
        <location evidence="2">Endoplasmic reticulum lumen</location>
    </subcellularLocation>
</comment>
<evidence type="ECO:0000256" key="4">
    <source>
        <dbReference type="ARBA" id="ARBA00012723"/>
    </source>
</evidence>
<dbReference type="CDD" id="cd02981">
    <property type="entry name" value="PDI_b_family"/>
    <property type="match status" value="1"/>
</dbReference>
<reference evidence="16" key="3">
    <citation type="submission" date="2025-09" db="UniProtKB">
        <authorList>
            <consortium name="Ensembl"/>
        </authorList>
    </citation>
    <scope>IDENTIFICATION</scope>
</reference>
<accession>A0AAQ5ZG69</accession>
<evidence type="ECO:0000313" key="17">
    <source>
        <dbReference type="Proteomes" id="UP001501940"/>
    </source>
</evidence>
<dbReference type="Pfam" id="PF13848">
    <property type="entry name" value="Thioredoxin_6"/>
    <property type="match status" value="1"/>
</dbReference>
<keyword evidence="10 11" id="KW-0676">Redox-active center</keyword>
<evidence type="ECO:0000256" key="6">
    <source>
        <dbReference type="ARBA" id="ARBA00022737"/>
    </source>
</evidence>
<keyword evidence="5" id="KW-0732">Signal</keyword>
<evidence type="ECO:0000256" key="3">
    <source>
        <dbReference type="ARBA" id="ARBA00006347"/>
    </source>
</evidence>
<feature type="region of interest" description="Disordered" evidence="14">
    <location>
        <begin position="463"/>
        <end position="507"/>
    </location>
</feature>
<proteinExistence type="inferred from homology"/>
<comment type="catalytic activity">
    <reaction evidence="1 13">
        <text>Catalyzes the rearrangement of -S-S- bonds in proteins.</text>
        <dbReference type="EC" id="5.3.4.1"/>
    </reaction>
</comment>
<dbReference type="CDD" id="cd02995">
    <property type="entry name" value="PDI_a_PDI_a'_C"/>
    <property type="match status" value="1"/>
</dbReference>
<dbReference type="GO" id="GO:0034976">
    <property type="term" value="P:response to endoplasmic reticulum stress"/>
    <property type="evidence" value="ECO:0007669"/>
    <property type="project" value="TreeGrafter"/>
</dbReference>
<feature type="domain" description="Thioredoxin" evidence="15">
    <location>
        <begin position="1"/>
        <end position="126"/>
    </location>
</feature>
<dbReference type="Gene3D" id="3.40.30.10">
    <property type="entry name" value="Glutaredoxin"/>
    <property type="match status" value="4"/>
</dbReference>
<keyword evidence="7" id="KW-0256">Endoplasmic reticulum</keyword>
<evidence type="ECO:0000256" key="12">
    <source>
        <dbReference type="RuleBase" id="RU004208"/>
    </source>
</evidence>
<dbReference type="PRINTS" id="PR00421">
    <property type="entry name" value="THIOREDOXIN"/>
</dbReference>
<evidence type="ECO:0000256" key="9">
    <source>
        <dbReference type="ARBA" id="ARBA00023235"/>
    </source>
</evidence>
<name>A0AAQ5ZG69_AMPOC</name>
<dbReference type="SUPFAM" id="SSF52833">
    <property type="entry name" value="Thioredoxin-like"/>
    <property type="match status" value="4"/>
</dbReference>
<feature type="disulfide bond" description="Redox-active" evidence="11">
    <location>
        <begin position="45"/>
        <end position="48"/>
    </location>
</feature>
<dbReference type="InterPro" id="IPR005792">
    <property type="entry name" value="Prot_disulphide_isomerase"/>
</dbReference>
<dbReference type="InterPro" id="IPR005788">
    <property type="entry name" value="PDI_thioredoxin-like_dom"/>
</dbReference>
<organism evidence="16 17">
    <name type="scientific">Amphiprion ocellaris</name>
    <name type="common">Clown anemonefish</name>
    <dbReference type="NCBI Taxonomy" id="80972"/>
    <lineage>
        <taxon>Eukaryota</taxon>
        <taxon>Metazoa</taxon>
        <taxon>Chordata</taxon>
        <taxon>Craniata</taxon>
        <taxon>Vertebrata</taxon>
        <taxon>Euteleostomi</taxon>
        <taxon>Actinopterygii</taxon>
        <taxon>Neopterygii</taxon>
        <taxon>Teleostei</taxon>
        <taxon>Neoteleostei</taxon>
        <taxon>Acanthomorphata</taxon>
        <taxon>Ovalentaria</taxon>
        <taxon>Pomacentridae</taxon>
        <taxon>Amphiprion</taxon>
    </lineage>
</organism>
<feature type="compositionally biased region" description="Basic and acidic residues" evidence="14">
    <location>
        <begin position="494"/>
        <end position="507"/>
    </location>
</feature>
<dbReference type="GO" id="GO:0005788">
    <property type="term" value="C:endoplasmic reticulum lumen"/>
    <property type="evidence" value="ECO:0007669"/>
    <property type="project" value="UniProtKB-SubCell"/>
</dbReference>
<keyword evidence="8 11" id="KW-1015">Disulfide bond</keyword>
<dbReference type="FunFam" id="3.40.30.10:FF:000027">
    <property type="entry name" value="protein disulfide-isomerase A2"/>
    <property type="match status" value="1"/>
</dbReference>
<evidence type="ECO:0000256" key="2">
    <source>
        <dbReference type="ARBA" id="ARBA00004319"/>
    </source>
</evidence>
<feature type="compositionally biased region" description="Acidic residues" evidence="14">
    <location>
        <begin position="473"/>
        <end position="493"/>
    </location>
</feature>
<dbReference type="Pfam" id="PF00085">
    <property type="entry name" value="Thioredoxin"/>
    <property type="match status" value="2"/>
</dbReference>